<evidence type="ECO:0000313" key="1">
    <source>
        <dbReference type="EMBL" id="KAH3887299.1"/>
    </source>
</evidence>
<protein>
    <submittedName>
        <fullName evidence="1">Uncharacterized protein</fullName>
    </submittedName>
</protein>
<evidence type="ECO:0000313" key="2">
    <source>
        <dbReference type="Proteomes" id="UP000828390"/>
    </source>
</evidence>
<keyword evidence="2" id="KW-1185">Reference proteome</keyword>
<accession>A0A9D4N4T8</accession>
<name>A0A9D4N4T8_DREPO</name>
<reference evidence="1" key="1">
    <citation type="journal article" date="2019" name="bioRxiv">
        <title>The Genome of the Zebra Mussel, Dreissena polymorpha: A Resource for Invasive Species Research.</title>
        <authorList>
            <person name="McCartney M.A."/>
            <person name="Auch B."/>
            <person name="Kono T."/>
            <person name="Mallez S."/>
            <person name="Zhang Y."/>
            <person name="Obille A."/>
            <person name="Becker A."/>
            <person name="Abrahante J.E."/>
            <person name="Garbe J."/>
            <person name="Badalamenti J.P."/>
            <person name="Herman A."/>
            <person name="Mangelson H."/>
            <person name="Liachko I."/>
            <person name="Sullivan S."/>
            <person name="Sone E.D."/>
            <person name="Koren S."/>
            <person name="Silverstein K.A.T."/>
            <person name="Beckman K.B."/>
            <person name="Gohl D.M."/>
        </authorList>
    </citation>
    <scope>NUCLEOTIDE SEQUENCE</scope>
    <source>
        <strain evidence="1">Duluth1</strain>
        <tissue evidence="1">Whole animal</tissue>
    </source>
</reference>
<organism evidence="1 2">
    <name type="scientific">Dreissena polymorpha</name>
    <name type="common">Zebra mussel</name>
    <name type="synonym">Mytilus polymorpha</name>
    <dbReference type="NCBI Taxonomy" id="45954"/>
    <lineage>
        <taxon>Eukaryota</taxon>
        <taxon>Metazoa</taxon>
        <taxon>Spiralia</taxon>
        <taxon>Lophotrochozoa</taxon>
        <taxon>Mollusca</taxon>
        <taxon>Bivalvia</taxon>
        <taxon>Autobranchia</taxon>
        <taxon>Heteroconchia</taxon>
        <taxon>Euheterodonta</taxon>
        <taxon>Imparidentia</taxon>
        <taxon>Neoheterodontei</taxon>
        <taxon>Myida</taxon>
        <taxon>Dreissenoidea</taxon>
        <taxon>Dreissenidae</taxon>
        <taxon>Dreissena</taxon>
    </lineage>
</organism>
<dbReference type="Proteomes" id="UP000828390">
    <property type="component" value="Unassembled WGS sequence"/>
</dbReference>
<gene>
    <name evidence="1" type="ORF">DPMN_011315</name>
</gene>
<dbReference type="EMBL" id="JAIWYP010000001">
    <property type="protein sequence ID" value="KAH3887299.1"/>
    <property type="molecule type" value="Genomic_DNA"/>
</dbReference>
<reference evidence="1" key="2">
    <citation type="submission" date="2020-11" db="EMBL/GenBank/DDBJ databases">
        <authorList>
            <person name="McCartney M.A."/>
            <person name="Auch B."/>
            <person name="Kono T."/>
            <person name="Mallez S."/>
            <person name="Becker A."/>
            <person name="Gohl D.M."/>
            <person name="Silverstein K.A.T."/>
            <person name="Koren S."/>
            <person name="Bechman K.B."/>
            <person name="Herman A."/>
            <person name="Abrahante J.E."/>
            <person name="Garbe J."/>
        </authorList>
    </citation>
    <scope>NUCLEOTIDE SEQUENCE</scope>
    <source>
        <strain evidence="1">Duluth1</strain>
        <tissue evidence="1">Whole animal</tissue>
    </source>
</reference>
<proteinExistence type="predicted"/>
<comment type="caution">
    <text evidence="1">The sequence shown here is derived from an EMBL/GenBank/DDBJ whole genome shotgun (WGS) entry which is preliminary data.</text>
</comment>
<sequence length="107" mass="11648">MIRQVNKTGVSGVIPPESTLILIQQTKSKGASIAQYLLNIGISVCNIATGSRDRAALNIDFSARVNYQHFGRTVFCKMLNQIACPVPLSETGTGNVTQNQQDFNNFC</sequence>
<dbReference type="AlphaFoldDB" id="A0A9D4N4T8"/>